<evidence type="ECO:0000313" key="2">
    <source>
        <dbReference type="EMBL" id="PNW75696.1"/>
    </source>
</evidence>
<name>A0A2K3D596_CHLRE</name>
<feature type="region of interest" description="Disordered" evidence="1">
    <location>
        <begin position="187"/>
        <end position="244"/>
    </location>
</feature>
<feature type="compositionally biased region" description="Pro residues" evidence="1">
    <location>
        <begin position="187"/>
        <end position="219"/>
    </location>
</feature>
<dbReference type="GeneID" id="66055687"/>
<dbReference type="Gramene" id="PNW75696">
    <property type="protein sequence ID" value="PNW75696"/>
    <property type="gene ID" value="CHLRE_12g537300v5"/>
</dbReference>
<dbReference type="EMBL" id="CM008973">
    <property type="protein sequence ID" value="PNW75696.1"/>
    <property type="molecule type" value="Genomic_DNA"/>
</dbReference>
<organism evidence="2 3">
    <name type="scientific">Chlamydomonas reinhardtii</name>
    <name type="common">Chlamydomonas smithii</name>
    <dbReference type="NCBI Taxonomy" id="3055"/>
    <lineage>
        <taxon>Eukaryota</taxon>
        <taxon>Viridiplantae</taxon>
        <taxon>Chlorophyta</taxon>
        <taxon>core chlorophytes</taxon>
        <taxon>Chlorophyceae</taxon>
        <taxon>CS clade</taxon>
        <taxon>Chlamydomonadales</taxon>
        <taxon>Chlamydomonadaceae</taxon>
        <taxon>Chlamydomonas</taxon>
    </lineage>
</organism>
<proteinExistence type="predicted"/>
<evidence type="ECO:0000256" key="1">
    <source>
        <dbReference type="SAM" id="MobiDB-lite"/>
    </source>
</evidence>
<protein>
    <submittedName>
        <fullName evidence="2">Uncharacterized protein</fullName>
    </submittedName>
</protein>
<accession>A0A2K3D596</accession>
<gene>
    <name evidence="2" type="ORF">CHLRE_12g537300v5</name>
</gene>
<feature type="compositionally biased region" description="Basic and acidic residues" evidence="1">
    <location>
        <begin position="234"/>
        <end position="244"/>
    </location>
</feature>
<reference evidence="2 3" key="1">
    <citation type="journal article" date="2007" name="Science">
        <title>The Chlamydomonas genome reveals the evolution of key animal and plant functions.</title>
        <authorList>
            <person name="Merchant S.S."/>
            <person name="Prochnik S.E."/>
            <person name="Vallon O."/>
            <person name="Harris E.H."/>
            <person name="Karpowicz S.J."/>
            <person name="Witman G.B."/>
            <person name="Terry A."/>
            <person name="Salamov A."/>
            <person name="Fritz-Laylin L.K."/>
            <person name="Marechal-Drouard L."/>
            <person name="Marshall W.F."/>
            <person name="Qu L.H."/>
            <person name="Nelson D.R."/>
            <person name="Sanderfoot A.A."/>
            <person name="Spalding M.H."/>
            <person name="Kapitonov V.V."/>
            <person name="Ren Q."/>
            <person name="Ferris P."/>
            <person name="Lindquist E."/>
            <person name="Shapiro H."/>
            <person name="Lucas S.M."/>
            <person name="Grimwood J."/>
            <person name="Schmutz J."/>
            <person name="Cardol P."/>
            <person name="Cerutti H."/>
            <person name="Chanfreau G."/>
            <person name="Chen C.L."/>
            <person name="Cognat V."/>
            <person name="Croft M.T."/>
            <person name="Dent R."/>
            <person name="Dutcher S."/>
            <person name="Fernandez E."/>
            <person name="Fukuzawa H."/>
            <person name="Gonzalez-Ballester D."/>
            <person name="Gonzalez-Halphen D."/>
            <person name="Hallmann A."/>
            <person name="Hanikenne M."/>
            <person name="Hippler M."/>
            <person name="Inwood W."/>
            <person name="Jabbari K."/>
            <person name="Kalanon M."/>
            <person name="Kuras R."/>
            <person name="Lefebvre P.A."/>
            <person name="Lemaire S.D."/>
            <person name="Lobanov A.V."/>
            <person name="Lohr M."/>
            <person name="Manuell A."/>
            <person name="Meier I."/>
            <person name="Mets L."/>
            <person name="Mittag M."/>
            <person name="Mittelmeier T."/>
            <person name="Moroney J.V."/>
            <person name="Moseley J."/>
            <person name="Napoli C."/>
            <person name="Nedelcu A.M."/>
            <person name="Niyogi K."/>
            <person name="Novoselov S.V."/>
            <person name="Paulsen I.T."/>
            <person name="Pazour G."/>
            <person name="Purton S."/>
            <person name="Ral J.P."/>
            <person name="Riano-Pachon D.M."/>
            <person name="Riekhof W."/>
            <person name="Rymarquis L."/>
            <person name="Schroda M."/>
            <person name="Stern D."/>
            <person name="Umen J."/>
            <person name="Willows R."/>
            <person name="Wilson N."/>
            <person name="Zimmer S.L."/>
            <person name="Allmer J."/>
            <person name="Balk J."/>
            <person name="Bisova K."/>
            <person name="Chen C.J."/>
            <person name="Elias M."/>
            <person name="Gendler K."/>
            <person name="Hauser C."/>
            <person name="Lamb M.R."/>
            <person name="Ledford H."/>
            <person name="Long J.C."/>
            <person name="Minagawa J."/>
            <person name="Page M.D."/>
            <person name="Pan J."/>
            <person name="Pootakham W."/>
            <person name="Roje S."/>
            <person name="Rose A."/>
            <person name="Stahlberg E."/>
            <person name="Terauchi A.M."/>
            <person name="Yang P."/>
            <person name="Ball S."/>
            <person name="Bowler C."/>
            <person name="Dieckmann C.L."/>
            <person name="Gladyshev V.N."/>
            <person name="Green P."/>
            <person name="Jorgensen R."/>
            <person name="Mayfield S."/>
            <person name="Mueller-Roeber B."/>
            <person name="Rajamani S."/>
            <person name="Sayre R.T."/>
            <person name="Brokstein P."/>
            <person name="Dubchak I."/>
            <person name="Goodstein D."/>
            <person name="Hornick L."/>
            <person name="Huang Y.W."/>
            <person name="Jhaveri J."/>
            <person name="Luo Y."/>
            <person name="Martinez D."/>
            <person name="Ngau W.C."/>
            <person name="Otillar B."/>
            <person name="Poliakov A."/>
            <person name="Porter A."/>
            <person name="Szajkowski L."/>
            <person name="Werner G."/>
            <person name="Zhou K."/>
            <person name="Grigoriev I.V."/>
            <person name="Rokhsar D.S."/>
            <person name="Grossman A.R."/>
        </authorList>
    </citation>
    <scope>NUCLEOTIDE SEQUENCE [LARGE SCALE GENOMIC DNA]</scope>
    <source>
        <strain evidence="3">CC-503</strain>
    </source>
</reference>
<dbReference type="KEGG" id="cre:CHLRE_12g537300v5"/>
<sequence length="244" mass="26907">MRNRESQCLCLNHNEPEKHFVLYNSNGNRIGQAQVFVQNDPTFASLPRLVIGTKLEEGLFFKRGSGVTKSGVAYQLPNQATTLEHLDGPAPDGQRLGEWLQYEESDCAVSGMASGVEFLITPDIVQCPYDNGFRQHMRVTETLHISEQVCAPISLKDNVYNRPAEPPVEVELLFSLECCQCENSLPPAPPAPPPSPPVPPQPPSPPPTPPSPPRPPKPPHPPRRPPRPSGGHDGYGDEHQSRRR</sequence>
<dbReference type="Proteomes" id="UP000006906">
    <property type="component" value="Chromosome 12"/>
</dbReference>
<evidence type="ECO:0000313" key="3">
    <source>
        <dbReference type="Proteomes" id="UP000006906"/>
    </source>
</evidence>
<dbReference type="InParanoid" id="A0A2K3D596"/>
<keyword evidence="3" id="KW-1185">Reference proteome</keyword>
<dbReference type="OrthoDB" id="538634at2759"/>
<dbReference type="RefSeq" id="XP_042918769.1">
    <property type="nucleotide sequence ID" value="XM_043068674.1"/>
</dbReference>
<dbReference type="AlphaFoldDB" id="A0A2K3D596"/>